<organism evidence="1">
    <name type="scientific">Zea mays</name>
    <name type="common">Maize</name>
    <dbReference type="NCBI Taxonomy" id="4577"/>
    <lineage>
        <taxon>Eukaryota</taxon>
        <taxon>Viridiplantae</taxon>
        <taxon>Streptophyta</taxon>
        <taxon>Embryophyta</taxon>
        <taxon>Tracheophyta</taxon>
        <taxon>Spermatophyta</taxon>
        <taxon>Magnoliopsida</taxon>
        <taxon>Liliopsida</taxon>
        <taxon>Poales</taxon>
        <taxon>Poaceae</taxon>
        <taxon>PACMAD clade</taxon>
        <taxon>Panicoideae</taxon>
        <taxon>Andropogonodae</taxon>
        <taxon>Andropogoneae</taxon>
        <taxon>Tripsacinae</taxon>
        <taxon>Zea</taxon>
    </lineage>
</organism>
<evidence type="ECO:0000313" key="1">
    <source>
        <dbReference type="EMBL" id="ACN33762.1"/>
    </source>
</evidence>
<reference evidence="1" key="1">
    <citation type="journal article" date="2009" name="PLoS Genet.">
        <title>Sequencing, mapping, and analysis of 27,455 maize full-length cDNAs.</title>
        <authorList>
            <person name="Soderlund C."/>
            <person name="Descour A."/>
            <person name="Kudrna D."/>
            <person name="Bomhoff M."/>
            <person name="Boyd L."/>
            <person name="Currie J."/>
            <person name="Angelova A."/>
            <person name="Collura K."/>
            <person name="Wissotski M."/>
            <person name="Ashley E."/>
            <person name="Morrow D."/>
            <person name="Fernandes J."/>
            <person name="Walbot V."/>
            <person name="Yu Y."/>
        </authorList>
    </citation>
    <scope>NUCLEOTIDE SEQUENCE</scope>
    <source>
        <strain evidence="1">B73</strain>
    </source>
</reference>
<dbReference type="EMBL" id="BT066865">
    <property type="protein sequence ID" value="ACN33762.1"/>
    <property type="molecule type" value="mRNA"/>
</dbReference>
<proteinExistence type="evidence at transcript level"/>
<accession>C0PEZ6</accession>
<dbReference type="AlphaFoldDB" id="C0PEZ6"/>
<protein>
    <submittedName>
        <fullName evidence="1">Uncharacterized protein</fullName>
    </submittedName>
</protein>
<name>C0PEZ6_MAIZE</name>
<reference evidence="1" key="2">
    <citation type="submission" date="2012-06" db="EMBL/GenBank/DDBJ databases">
        <authorList>
            <person name="Yu Y."/>
            <person name="Currie J."/>
            <person name="Lomeli R."/>
            <person name="Angelova A."/>
            <person name="Collura K."/>
            <person name="Wissotski M."/>
            <person name="Campos D."/>
            <person name="Kudrna D."/>
            <person name="Golser W."/>
            <person name="Ashely E."/>
            <person name="Descour A."/>
            <person name="Fernandes J."/>
            <person name="Soderlund C."/>
            <person name="Walbot V."/>
        </authorList>
    </citation>
    <scope>NUCLEOTIDE SEQUENCE</scope>
    <source>
        <strain evidence="1">B73</strain>
    </source>
</reference>
<sequence>MIAATTSSFASPIVVDPSSDLLNSSCDFKKRALALRTIGSHFSRTSIRTCSSFSRLFGKRIAFQQQVPYPVRSSSANGKNNYNPRKTDLLQDLELLVGSSR</sequence>